<gene>
    <name evidence="26" type="ORF">HH308_22260</name>
</gene>
<evidence type="ECO:0000256" key="2">
    <source>
        <dbReference type="ARBA" id="ARBA00004496"/>
    </source>
</evidence>
<evidence type="ECO:0000256" key="14">
    <source>
        <dbReference type="ARBA" id="ARBA00037002"/>
    </source>
</evidence>
<dbReference type="SUPFAM" id="SSF54637">
    <property type="entry name" value="Thioesterase/thiol ester dehydrase-isomerase"/>
    <property type="match status" value="1"/>
</dbReference>
<dbReference type="EMBL" id="JABBNB010000028">
    <property type="protein sequence ID" value="NMO03942.1"/>
    <property type="molecule type" value="Genomic_DNA"/>
</dbReference>
<sequence length="215" mass="23285">MSAQPDVESSSASDAHEGGFRPTFDVSTERGGPNYGKFVGQVREFMDRVRAALPSAELTDELLADLKSMNAKLVDFETDEWTSPSGTRIDLPARGNITLPPYDIVDAGPDGVDATITFTRFNLGGNGAAHGGFVALLFDDLGGMAAALNIEGICRTAYLKIDYRSLTPLNSELAVRCWVDRVEGRKVYVRGTLHEGDRLCAEMDALFIKLKPGQP</sequence>
<comment type="catalytic activity">
    <reaction evidence="22">
        <text>dodecanoyl-CoA + H2O = dodecanoate + CoA + H(+)</text>
        <dbReference type="Rhea" id="RHEA:30135"/>
        <dbReference type="ChEBI" id="CHEBI:15377"/>
        <dbReference type="ChEBI" id="CHEBI:15378"/>
        <dbReference type="ChEBI" id="CHEBI:18262"/>
        <dbReference type="ChEBI" id="CHEBI:57287"/>
        <dbReference type="ChEBI" id="CHEBI:57375"/>
    </reaction>
    <physiologicalReaction direction="left-to-right" evidence="22">
        <dbReference type="Rhea" id="RHEA:30136"/>
    </physiologicalReaction>
</comment>
<evidence type="ECO:0000256" key="4">
    <source>
        <dbReference type="ARBA" id="ARBA00022475"/>
    </source>
</evidence>
<evidence type="ECO:0000259" key="25">
    <source>
        <dbReference type="Pfam" id="PF03061"/>
    </source>
</evidence>
<evidence type="ECO:0000256" key="10">
    <source>
        <dbReference type="ARBA" id="ARBA00023098"/>
    </source>
</evidence>
<protein>
    <recommendedName>
        <fullName evidence="17">Acyl-coenzyme A thioesterase THEM4</fullName>
        <ecNumber evidence="16">3.1.2.2</ecNumber>
    </recommendedName>
    <alternativeName>
        <fullName evidence="18">Thioesterase superfamily member 4</fullName>
    </alternativeName>
</protein>
<keyword evidence="8" id="KW-0276">Fatty acid metabolism</keyword>
<evidence type="ECO:0000256" key="16">
    <source>
        <dbReference type="ARBA" id="ARBA00038848"/>
    </source>
</evidence>
<comment type="catalytic activity">
    <reaction evidence="13">
        <text>(5Z,8Z,11Z,14Z)-eicosatetraenoyl-CoA + H2O = (5Z,8Z,11Z,14Z)-eicosatetraenoate + CoA + H(+)</text>
        <dbReference type="Rhea" id="RHEA:40151"/>
        <dbReference type="ChEBI" id="CHEBI:15377"/>
        <dbReference type="ChEBI" id="CHEBI:15378"/>
        <dbReference type="ChEBI" id="CHEBI:32395"/>
        <dbReference type="ChEBI" id="CHEBI:57287"/>
        <dbReference type="ChEBI" id="CHEBI:57368"/>
    </reaction>
    <physiologicalReaction direction="left-to-right" evidence="13">
        <dbReference type="Rhea" id="RHEA:40152"/>
    </physiologicalReaction>
</comment>
<comment type="similarity">
    <text evidence="15">Belongs to the THEM4/THEM5 thioesterase family.</text>
</comment>
<dbReference type="Pfam" id="PF03061">
    <property type="entry name" value="4HBT"/>
    <property type="match status" value="1"/>
</dbReference>
<evidence type="ECO:0000256" key="12">
    <source>
        <dbReference type="ARBA" id="ARBA00023273"/>
    </source>
</evidence>
<evidence type="ECO:0000256" key="3">
    <source>
        <dbReference type="ARBA" id="ARBA00004632"/>
    </source>
</evidence>
<keyword evidence="10" id="KW-0443">Lipid metabolism</keyword>
<feature type="compositionally biased region" description="Polar residues" evidence="24">
    <location>
        <begin position="1"/>
        <end position="13"/>
    </location>
</feature>
<evidence type="ECO:0000256" key="8">
    <source>
        <dbReference type="ARBA" id="ARBA00022832"/>
    </source>
</evidence>
<keyword evidence="7" id="KW-0378">Hydrolase</keyword>
<keyword evidence="9" id="KW-0809">Transit peptide</keyword>
<evidence type="ECO:0000256" key="18">
    <source>
        <dbReference type="ARBA" id="ARBA00043210"/>
    </source>
</evidence>
<keyword evidence="5" id="KW-0963">Cytoplasm</keyword>
<dbReference type="InterPro" id="IPR052365">
    <property type="entry name" value="THEM4/THEM5_acyl-CoA_thioest"/>
</dbReference>
<evidence type="ECO:0000256" key="11">
    <source>
        <dbReference type="ARBA" id="ARBA00023136"/>
    </source>
</evidence>
<name>A0A848L0E2_9ACTN</name>
<comment type="catalytic activity">
    <reaction evidence="23">
        <text>tetradecanoyl-CoA + H2O = tetradecanoate + CoA + H(+)</text>
        <dbReference type="Rhea" id="RHEA:40119"/>
        <dbReference type="ChEBI" id="CHEBI:15377"/>
        <dbReference type="ChEBI" id="CHEBI:15378"/>
        <dbReference type="ChEBI" id="CHEBI:30807"/>
        <dbReference type="ChEBI" id="CHEBI:57287"/>
        <dbReference type="ChEBI" id="CHEBI:57385"/>
    </reaction>
    <physiologicalReaction direction="left-to-right" evidence="23">
        <dbReference type="Rhea" id="RHEA:40120"/>
    </physiologicalReaction>
</comment>
<evidence type="ECO:0000256" key="23">
    <source>
        <dbReference type="ARBA" id="ARBA00048180"/>
    </source>
</evidence>
<feature type="region of interest" description="Disordered" evidence="24">
    <location>
        <begin position="1"/>
        <end position="32"/>
    </location>
</feature>
<keyword evidence="4" id="KW-1003">Cell membrane</keyword>
<dbReference type="InterPro" id="IPR006683">
    <property type="entry name" value="Thioestr_dom"/>
</dbReference>
<evidence type="ECO:0000256" key="5">
    <source>
        <dbReference type="ARBA" id="ARBA00022490"/>
    </source>
</evidence>
<comment type="catalytic activity">
    <reaction evidence="20">
        <text>hexadecanoyl-CoA + H2O = hexadecanoate + CoA + H(+)</text>
        <dbReference type="Rhea" id="RHEA:16645"/>
        <dbReference type="ChEBI" id="CHEBI:7896"/>
        <dbReference type="ChEBI" id="CHEBI:15377"/>
        <dbReference type="ChEBI" id="CHEBI:15378"/>
        <dbReference type="ChEBI" id="CHEBI:57287"/>
        <dbReference type="ChEBI" id="CHEBI:57379"/>
        <dbReference type="EC" id="3.1.2.2"/>
    </reaction>
    <physiologicalReaction direction="left-to-right" evidence="20">
        <dbReference type="Rhea" id="RHEA:16646"/>
    </physiologicalReaction>
</comment>
<dbReference type="EC" id="3.1.2.2" evidence="16"/>
<keyword evidence="27" id="KW-1185">Reference proteome</keyword>
<comment type="subcellular location">
    <subcellularLocation>
        <location evidence="3">Cell projection</location>
        <location evidence="3">Ruffle membrane</location>
    </subcellularLocation>
    <subcellularLocation>
        <location evidence="2">Cytoplasm</location>
    </subcellularLocation>
    <subcellularLocation>
        <location evidence="1">Membrane</location>
        <topology evidence="1">Peripheral membrane protein</topology>
    </subcellularLocation>
</comment>
<evidence type="ECO:0000256" key="21">
    <source>
        <dbReference type="ARBA" id="ARBA00047969"/>
    </source>
</evidence>
<dbReference type="PANTHER" id="PTHR12418">
    <property type="entry name" value="ACYL-COENZYME A THIOESTERASE THEM4"/>
    <property type="match status" value="1"/>
</dbReference>
<dbReference type="GO" id="GO:0005737">
    <property type="term" value="C:cytoplasm"/>
    <property type="evidence" value="ECO:0007669"/>
    <property type="project" value="UniProtKB-SubCell"/>
</dbReference>
<dbReference type="Gene3D" id="3.10.129.10">
    <property type="entry name" value="Hotdog Thioesterase"/>
    <property type="match status" value="1"/>
</dbReference>
<evidence type="ECO:0000256" key="15">
    <source>
        <dbReference type="ARBA" id="ARBA00038456"/>
    </source>
</evidence>
<dbReference type="InterPro" id="IPR029069">
    <property type="entry name" value="HotDog_dom_sf"/>
</dbReference>
<feature type="domain" description="Thioesterase" evidence="25">
    <location>
        <begin position="126"/>
        <end position="198"/>
    </location>
</feature>
<evidence type="ECO:0000256" key="22">
    <source>
        <dbReference type="ARBA" id="ARBA00048074"/>
    </source>
</evidence>
<keyword evidence="12" id="KW-0966">Cell projection</keyword>
<evidence type="ECO:0000256" key="7">
    <source>
        <dbReference type="ARBA" id="ARBA00022801"/>
    </source>
</evidence>
<dbReference type="PANTHER" id="PTHR12418:SF19">
    <property type="entry name" value="ACYL-COENZYME A THIOESTERASE THEM4"/>
    <property type="match status" value="1"/>
</dbReference>
<comment type="catalytic activity">
    <reaction evidence="19">
        <text>octanoyl-CoA + H2O = octanoate + CoA + H(+)</text>
        <dbReference type="Rhea" id="RHEA:30143"/>
        <dbReference type="ChEBI" id="CHEBI:15377"/>
        <dbReference type="ChEBI" id="CHEBI:15378"/>
        <dbReference type="ChEBI" id="CHEBI:25646"/>
        <dbReference type="ChEBI" id="CHEBI:57287"/>
        <dbReference type="ChEBI" id="CHEBI:57386"/>
    </reaction>
    <physiologicalReaction direction="left-to-right" evidence="19">
        <dbReference type="Rhea" id="RHEA:30144"/>
    </physiologicalReaction>
</comment>
<evidence type="ECO:0000256" key="9">
    <source>
        <dbReference type="ARBA" id="ARBA00022946"/>
    </source>
</evidence>
<keyword evidence="11" id="KW-0472">Membrane</keyword>
<evidence type="ECO:0000256" key="6">
    <source>
        <dbReference type="ARBA" id="ARBA00022703"/>
    </source>
</evidence>
<organism evidence="26 27">
    <name type="scientific">Gordonia asplenii</name>
    <dbReference type="NCBI Taxonomy" id="2725283"/>
    <lineage>
        <taxon>Bacteria</taxon>
        <taxon>Bacillati</taxon>
        <taxon>Actinomycetota</taxon>
        <taxon>Actinomycetes</taxon>
        <taxon>Mycobacteriales</taxon>
        <taxon>Gordoniaceae</taxon>
        <taxon>Gordonia</taxon>
    </lineage>
</organism>
<proteinExistence type="inferred from homology"/>
<comment type="catalytic activity">
    <reaction evidence="21">
        <text>decanoyl-CoA + H2O = decanoate + CoA + H(+)</text>
        <dbReference type="Rhea" id="RHEA:40059"/>
        <dbReference type="ChEBI" id="CHEBI:15377"/>
        <dbReference type="ChEBI" id="CHEBI:15378"/>
        <dbReference type="ChEBI" id="CHEBI:27689"/>
        <dbReference type="ChEBI" id="CHEBI:57287"/>
        <dbReference type="ChEBI" id="CHEBI:61430"/>
    </reaction>
    <physiologicalReaction direction="left-to-right" evidence="21">
        <dbReference type="Rhea" id="RHEA:40060"/>
    </physiologicalReaction>
</comment>
<evidence type="ECO:0000313" key="26">
    <source>
        <dbReference type="EMBL" id="NMO03942.1"/>
    </source>
</evidence>
<dbReference type="GO" id="GO:0016020">
    <property type="term" value="C:membrane"/>
    <property type="evidence" value="ECO:0007669"/>
    <property type="project" value="UniProtKB-SubCell"/>
</dbReference>
<reference evidence="26 27" key="1">
    <citation type="submission" date="2020-04" db="EMBL/GenBank/DDBJ databases">
        <title>Gordonia sp. nov. TBRC 11910.</title>
        <authorList>
            <person name="Suriyachadkun C."/>
        </authorList>
    </citation>
    <scope>NUCLEOTIDE SEQUENCE [LARGE SCALE GENOMIC DNA]</scope>
    <source>
        <strain evidence="26 27">TBRC 11910</strain>
    </source>
</reference>
<dbReference type="RefSeq" id="WP_170196439.1">
    <property type="nucleotide sequence ID" value="NZ_JABBNB010000028.1"/>
</dbReference>
<comment type="catalytic activity">
    <reaction evidence="14">
        <text>(9Z)-octadecenoyl-CoA + H2O = (9Z)-octadecenoate + CoA + H(+)</text>
        <dbReference type="Rhea" id="RHEA:40139"/>
        <dbReference type="ChEBI" id="CHEBI:15377"/>
        <dbReference type="ChEBI" id="CHEBI:15378"/>
        <dbReference type="ChEBI" id="CHEBI:30823"/>
        <dbReference type="ChEBI" id="CHEBI:57287"/>
        <dbReference type="ChEBI" id="CHEBI:57387"/>
    </reaction>
    <physiologicalReaction direction="left-to-right" evidence="14">
        <dbReference type="Rhea" id="RHEA:40140"/>
    </physiologicalReaction>
</comment>
<accession>A0A848L0E2</accession>
<dbReference type="CDD" id="cd03443">
    <property type="entry name" value="PaaI_thioesterase"/>
    <property type="match status" value="1"/>
</dbReference>
<comment type="caution">
    <text evidence="26">The sequence shown here is derived from an EMBL/GenBank/DDBJ whole genome shotgun (WGS) entry which is preliminary data.</text>
</comment>
<evidence type="ECO:0000313" key="27">
    <source>
        <dbReference type="Proteomes" id="UP000550729"/>
    </source>
</evidence>
<keyword evidence="6" id="KW-0053">Apoptosis</keyword>
<dbReference type="AlphaFoldDB" id="A0A848L0E2"/>
<evidence type="ECO:0000256" key="24">
    <source>
        <dbReference type="SAM" id="MobiDB-lite"/>
    </source>
</evidence>
<evidence type="ECO:0000256" key="13">
    <source>
        <dbReference type="ARBA" id="ARBA00035852"/>
    </source>
</evidence>
<dbReference type="GO" id="GO:0006631">
    <property type="term" value="P:fatty acid metabolic process"/>
    <property type="evidence" value="ECO:0007669"/>
    <property type="project" value="UniProtKB-KW"/>
</dbReference>
<dbReference type="Proteomes" id="UP000550729">
    <property type="component" value="Unassembled WGS sequence"/>
</dbReference>
<evidence type="ECO:0000256" key="1">
    <source>
        <dbReference type="ARBA" id="ARBA00004170"/>
    </source>
</evidence>
<dbReference type="GO" id="GO:0016787">
    <property type="term" value="F:hydrolase activity"/>
    <property type="evidence" value="ECO:0007669"/>
    <property type="project" value="UniProtKB-KW"/>
</dbReference>
<evidence type="ECO:0000256" key="19">
    <source>
        <dbReference type="ARBA" id="ARBA00047588"/>
    </source>
</evidence>
<evidence type="ECO:0000256" key="17">
    <source>
        <dbReference type="ARBA" id="ARBA00040123"/>
    </source>
</evidence>
<evidence type="ECO:0000256" key="20">
    <source>
        <dbReference type="ARBA" id="ARBA00047734"/>
    </source>
</evidence>